<dbReference type="InterPro" id="IPR029071">
    <property type="entry name" value="Ubiquitin-like_domsf"/>
</dbReference>
<protein>
    <recommendedName>
        <fullName evidence="3">Ubiquitin-like domain-containing protein</fullName>
    </recommendedName>
</protein>
<evidence type="ECO:0000259" key="3">
    <source>
        <dbReference type="PROSITE" id="PS50053"/>
    </source>
</evidence>
<dbReference type="Pfam" id="PF11976">
    <property type="entry name" value="Rad60-SLD"/>
    <property type="match status" value="1"/>
</dbReference>
<dbReference type="PANTHER" id="PTHR47187:SF1">
    <property type="entry name" value="NFATC2-INTERACTING PROTEIN"/>
    <property type="match status" value="1"/>
</dbReference>
<proteinExistence type="predicted"/>
<dbReference type="SUPFAM" id="SSF54236">
    <property type="entry name" value="Ubiquitin-like"/>
    <property type="match status" value="2"/>
</dbReference>
<sequence length="222" mass="25927">MRGVHRLLEHTKKQTMTRKARKAYNNLTAARHTLIVDEYQSLQTEFSEPDVICLEDDEDNSPLTVRIKYGVKVHKFKLKRNEMFEKVRIEMGKREGINPHQILLIHKDKTVHRTDTPDSLDLDVADILECHVVKDSDVIDDHVDEFNCLTIYVQSKNSKQKQEYKIDKFKPIEVLLRKYALQNNEELSKLRLQFDGDELDSLDTPEDLDLEDGFCLDIISTS</sequence>
<evidence type="ECO:0000313" key="5">
    <source>
        <dbReference type="Proteomes" id="UP001217089"/>
    </source>
</evidence>
<dbReference type="CDD" id="cd01763">
    <property type="entry name" value="Ubl_SUMO_like"/>
    <property type="match status" value="1"/>
</dbReference>
<dbReference type="PROSITE" id="PS50053">
    <property type="entry name" value="UBIQUITIN_2"/>
    <property type="match status" value="1"/>
</dbReference>
<dbReference type="InterPro" id="IPR022617">
    <property type="entry name" value="Rad60/SUMO-like_dom"/>
</dbReference>
<evidence type="ECO:0000313" key="4">
    <source>
        <dbReference type="EMBL" id="KAJ8312579.1"/>
    </source>
</evidence>
<feature type="domain" description="Ubiquitin-like" evidence="3">
    <location>
        <begin position="149"/>
        <end position="222"/>
    </location>
</feature>
<gene>
    <name evidence="4" type="ORF">KUTeg_009952</name>
</gene>
<dbReference type="Proteomes" id="UP001217089">
    <property type="component" value="Unassembled WGS sequence"/>
</dbReference>
<keyword evidence="5" id="KW-1185">Reference proteome</keyword>
<name>A0ABQ9F5C5_TEGGR</name>
<reference evidence="4 5" key="1">
    <citation type="submission" date="2022-12" db="EMBL/GenBank/DDBJ databases">
        <title>Chromosome-level genome of Tegillarca granosa.</title>
        <authorList>
            <person name="Kim J."/>
        </authorList>
    </citation>
    <scope>NUCLEOTIDE SEQUENCE [LARGE SCALE GENOMIC DNA]</scope>
    <source>
        <strain evidence="4">Teg-2019</strain>
        <tissue evidence="4">Adductor muscle</tissue>
    </source>
</reference>
<organism evidence="4 5">
    <name type="scientific">Tegillarca granosa</name>
    <name type="common">Malaysian cockle</name>
    <name type="synonym">Anadara granosa</name>
    <dbReference type="NCBI Taxonomy" id="220873"/>
    <lineage>
        <taxon>Eukaryota</taxon>
        <taxon>Metazoa</taxon>
        <taxon>Spiralia</taxon>
        <taxon>Lophotrochozoa</taxon>
        <taxon>Mollusca</taxon>
        <taxon>Bivalvia</taxon>
        <taxon>Autobranchia</taxon>
        <taxon>Pteriomorphia</taxon>
        <taxon>Arcoida</taxon>
        <taxon>Arcoidea</taxon>
        <taxon>Arcidae</taxon>
        <taxon>Tegillarca</taxon>
    </lineage>
</organism>
<comment type="subcellular location">
    <subcellularLocation>
        <location evidence="1">Nucleus</location>
    </subcellularLocation>
</comment>
<dbReference type="Gene3D" id="3.10.20.90">
    <property type="entry name" value="Phosphatidylinositol 3-kinase Catalytic Subunit, Chain A, domain 1"/>
    <property type="match status" value="2"/>
</dbReference>
<comment type="caution">
    <text evidence="4">The sequence shown here is derived from an EMBL/GenBank/DDBJ whole genome shotgun (WGS) entry which is preliminary data.</text>
</comment>
<dbReference type="PANTHER" id="PTHR47187">
    <property type="entry name" value="NFATC2-INTERACTING PROTEIN"/>
    <property type="match status" value="1"/>
</dbReference>
<dbReference type="InterPro" id="IPR000626">
    <property type="entry name" value="Ubiquitin-like_dom"/>
</dbReference>
<dbReference type="InterPro" id="IPR052324">
    <property type="entry name" value="NFATC2-Int_DNA_Repair"/>
</dbReference>
<evidence type="ECO:0000256" key="2">
    <source>
        <dbReference type="ARBA" id="ARBA00023242"/>
    </source>
</evidence>
<evidence type="ECO:0000256" key="1">
    <source>
        <dbReference type="ARBA" id="ARBA00004123"/>
    </source>
</evidence>
<dbReference type="EMBL" id="JARBDR010000440">
    <property type="protein sequence ID" value="KAJ8312579.1"/>
    <property type="molecule type" value="Genomic_DNA"/>
</dbReference>
<accession>A0ABQ9F5C5</accession>
<keyword evidence="2" id="KW-0539">Nucleus</keyword>